<dbReference type="OrthoDB" id="8963428at2759"/>
<dbReference type="AlphaFoldDB" id="A0A1A6HD35"/>
<dbReference type="Proteomes" id="UP000092124">
    <property type="component" value="Unassembled WGS sequence"/>
</dbReference>
<keyword evidence="2" id="KW-1185">Reference proteome</keyword>
<accession>A0A1A6HD35</accession>
<dbReference type="EMBL" id="LZPO01034974">
    <property type="protein sequence ID" value="OBS76184.1"/>
    <property type="molecule type" value="Genomic_DNA"/>
</dbReference>
<evidence type="ECO:0000313" key="2">
    <source>
        <dbReference type="Proteomes" id="UP000092124"/>
    </source>
</evidence>
<reference evidence="1 2" key="1">
    <citation type="submission" date="2016-06" db="EMBL/GenBank/DDBJ databases">
        <title>The Draft Genome Sequence and Annotation of the Desert Woodrat Neotoma lepida.</title>
        <authorList>
            <person name="Campbell M."/>
            <person name="Oakeson K.F."/>
            <person name="Yandell M."/>
            <person name="Halpert J.R."/>
            <person name="Dearing D."/>
        </authorList>
    </citation>
    <scope>NUCLEOTIDE SEQUENCE [LARGE SCALE GENOMIC DNA]</scope>
    <source>
        <strain evidence="1">417</strain>
        <tissue evidence="1">Liver</tissue>
    </source>
</reference>
<comment type="caution">
    <text evidence="1">The sequence shown here is derived from an EMBL/GenBank/DDBJ whole genome shotgun (WGS) entry which is preliminary data.</text>
</comment>
<feature type="non-terminal residue" evidence="1">
    <location>
        <position position="106"/>
    </location>
</feature>
<sequence length="106" mass="11874">EHSSSGSSVVKGKSLSYCKGLVYKQGLKPILRSRELKHMLRKRSGIDPKVLEHRVREAIDRDPPFYHPLKNNCMHFALKLLGMDSVSTSLASQIPNPAPEFANKCT</sequence>
<name>A0A1A6HD35_NEOLE</name>
<evidence type="ECO:0008006" key="3">
    <source>
        <dbReference type="Google" id="ProtNLM"/>
    </source>
</evidence>
<feature type="non-terminal residue" evidence="1">
    <location>
        <position position="1"/>
    </location>
</feature>
<gene>
    <name evidence="1" type="ORF">A6R68_17361</name>
</gene>
<proteinExistence type="predicted"/>
<protein>
    <recommendedName>
        <fullName evidence="3">LRAT domain-containing protein</fullName>
    </recommendedName>
</protein>
<organism evidence="1 2">
    <name type="scientific">Neotoma lepida</name>
    <name type="common">Desert woodrat</name>
    <dbReference type="NCBI Taxonomy" id="56216"/>
    <lineage>
        <taxon>Eukaryota</taxon>
        <taxon>Metazoa</taxon>
        <taxon>Chordata</taxon>
        <taxon>Craniata</taxon>
        <taxon>Vertebrata</taxon>
        <taxon>Euteleostomi</taxon>
        <taxon>Mammalia</taxon>
        <taxon>Eutheria</taxon>
        <taxon>Euarchontoglires</taxon>
        <taxon>Glires</taxon>
        <taxon>Rodentia</taxon>
        <taxon>Myomorpha</taxon>
        <taxon>Muroidea</taxon>
        <taxon>Cricetidae</taxon>
        <taxon>Neotominae</taxon>
        <taxon>Neotoma</taxon>
    </lineage>
</organism>
<evidence type="ECO:0000313" key="1">
    <source>
        <dbReference type="EMBL" id="OBS76184.1"/>
    </source>
</evidence>